<gene>
    <name evidence="2" type="primary">mug146</name>
    <name evidence="1" type="ORF">SJAG_03605</name>
</gene>
<dbReference type="GeneID" id="7051313"/>
<accession>B6K4P3</accession>
<dbReference type="RefSeq" id="XP_002174743.1">
    <property type="nucleotide sequence ID" value="XM_002174707.2"/>
</dbReference>
<dbReference type="HOGENOM" id="CLU_934335_0_0_1"/>
<evidence type="ECO:0000313" key="3">
    <source>
        <dbReference type="Proteomes" id="UP000001744"/>
    </source>
</evidence>
<dbReference type="EMBL" id="KE651167">
    <property type="protein sequence ID" value="EEB08450.1"/>
    <property type="molecule type" value="Genomic_DNA"/>
</dbReference>
<dbReference type="Proteomes" id="UP000001744">
    <property type="component" value="Unassembled WGS sequence"/>
</dbReference>
<dbReference type="VEuPathDB" id="FungiDB:SJAG_03605"/>
<dbReference type="JaponicusDB" id="SJAG_03605">
    <property type="gene designation" value="mug146"/>
</dbReference>
<reference evidence="1 3" key="1">
    <citation type="journal article" date="2011" name="Science">
        <title>Comparative functional genomics of the fission yeasts.</title>
        <authorList>
            <person name="Rhind N."/>
            <person name="Chen Z."/>
            <person name="Yassour M."/>
            <person name="Thompson D.A."/>
            <person name="Haas B.J."/>
            <person name="Habib N."/>
            <person name="Wapinski I."/>
            <person name="Roy S."/>
            <person name="Lin M.F."/>
            <person name="Heiman D.I."/>
            <person name="Young S.K."/>
            <person name="Furuya K."/>
            <person name="Guo Y."/>
            <person name="Pidoux A."/>
            <person name="Chen H.M."/>
            <person name="Robbertse B."/>
            <person name="Goldberg J.M."/>
            <person name="Aoki K."/>
            <person name="Bayne E.H."/>
            <person name="Berlin A.M."/>
            <person name="Desjardins C.A."/>
            <person name="Dobbs E."/>
            <person name="Dukaj L."/>
            <person name="Fan L."/>
            <person name="FitzGerald M.G."/>
            <person name="French C."/>
            <person name="Gujja S."/>
            <person name="Hansen K."/>
            <person name="Keifenheim D."/>
            <person name="Levin J.Z."/>
            <person name="Mosher R.A."/>
            <person name="Mueller C.A."/>
            <person name="Pfiffner J."/>
            <person name="Priest M."/>
            <person name="Russ C."/>
            <person name="Smialowska A."/>
            <person name="Swoboda P."/>
            <person name="Sykes S.M."/>
            <person name="Vaughn M."/>
            <person name="Vengrova S."/>
            <person name="Yoder R."/>
            <person name="Zeng Q."/>
            <person name="Allshire R."/>
            <person name="Baulcombe D."/>
            <person name="Birren B.W."/>
            <person name="Brown W."/>
            <person name="Ekwall K."/>
            <person name="Kellis M."/>
            <person name="Leatherwood J."/>
            <person name="Levin H."/>
            <person name="Margalit H."/>
            <person name="Martienssen R."/>
            <person name="Nieduszynski C.A."/>
            <person name="Spatafora J.W."/>
            <person name="Friedman N."/>
            <person name="Dalgaard J.Z."/>
            <person name="Baumann P."/>
            <person name="Niki H."/>
            <person name="Regev A."/>
            <person name="Nusbaum C."/>
        </authorList>
    </citation>
    <scope>NUCLEOTIDE SEQUENCE [LARGE SCALE GENOMIC DNA]</scope>
    <source>
        <strain evidence="3">yFS275 / FY16936</strain>
    </source>
</reference>
<proteinExistence type="predicted"/>
<keyword evidence="3" id="KW-1185">Reference proteome</keyword>
<sequence>MSSIAANEQSTVFTHFPDFGLKSSHSFCKSLEFKFLVERLSRAFASLRRVLRGEKPKLPKRTASELTSYMNNNFTLDFMVHENRIRTENTETQAYTHSIDILDEQKARLRKAKSVSSTKPFEETSDNVYDVNFTQSPTSLENGIAEFSNSAFSSRCASEESSETSSIDSLFLPQFPQTISWADIDEEDDAEEESLYAYTTEISESLFVLDKIMRSNSNKLLPRLMESSKFNLVLTYWENIKRNGIRSSQGSLNLLKLEFLLKDILCLLSHSDGFSINNAHQALLTSVKNRIETMSLEN</sequence>
<organism evidence="1 3">
    <name type="scientific">Schizosaccharomyces japonicus (strain yFS275 / FY16936)</name>
    <name type="common">Fission yeast</name>
    <dbReference type="NCBI Taxonomy" id="402676"/>
    <lineage>
        <taxon>Eukaryota</taxon>
        <taxon>Fungi</taxon>
        <taxon>Dikarya</taxon>
        <taxon>Ascomycota</taxon>
        <taxon>Taphrinomycotina</taxon>
        <taxon>Schizosaccharomycetes</taxon>
        <taxon>Schizosaccharomycetales</taxon>
        <taxon>Schizosaccharomycetaceae</taxon>
        <taxon>Schizosaccharomyces</taxon>
    </lineage>
</organism>
<name>B6K4P3_SCHJY</name>
<dbReference type="AlphaFoldDB" id="B6K4P3"/>
<protein>
    <submittedName>
        <fullName evidence="1">Uncharacterized protein</fullName>
    </submittedName>
</protein>
<evidence type="ECO:0000313" key="1">
    <source>
        <dbReference type="EMBL" id="EEB08450.1"/>
    </source>
</evidence>
<evidence type="ECO:0000313" key="2">
    <source>
        <dbReference type="JaponicusDB" id="SJAG_03605"/>
    </source>
</evidence>